<accession>A0ABP6RC54</accession>
<evidence type="ECO:0000313" key="3">
    <source>
        <dbReference type="Proteomes" id="UP001501736"/>
    </source>
</evidence>
<gene>
    <name evidence="2" type="ORF">GCM10020260_09300</name>
</gene>
<comment type="caution">
    <text evidence="2">The sequence shown here is derived from an EMBL/GenBank/DDBJ whole genome shotgun (WGS) entry which is preliminary data.</text>
</comment>
<name>A0ABP6RC54_9MICC</name>
<dbReference type="InterPro" id="IPR007345">
    <property type="entry name" value="Polysacch_pyruvyl_Trfase"/>
</dbReference>
<organism evidence="2 3">
    <name type="scientific">Nesterenkonia halobia</name>
    <dbReference type="NCBI Taxonomy" id="37922"/>
    <lineage>
        <taxon>Bacteria</taxon>
        <taxon>Bacillati</taxon>
        <taxon>Actinomycetota</taxon>
        <taxon>Actinomycetes</taxon>
        <taxon>Micrococcales</taxon>
        <taxon>Micrococcaceae</taxon>
        <taxon>Nesterenkonia</taxon>
    </lineage>
</organism>
<sequence length="406" mass="44983">MRVGYFVYDATGLQDYNGVTDRVGLSYDELIQVTSINTGNLAFKYGARKLFADEVVYLTYSSDPAWVRDNVDVLVLPEANLVNPQIDYGQQAHFVRKVDKPVLLCGVGSQAKMDMTPSDFPEIPSGTVTFLQEVAARTPAILVRGEFTKEVLSRYGIDNVVALGCPSYLINADPALWTTIIEKGSRDSVLDRLAITEGIYGQSARTPMHDKVEKLLFEYVRYRGADYVGQMQPAVLQWGLGFDERVNRQQLAHLNSYIAGMDVKAFEKLLRSRAQAFSRVDEWIAYMAKCSGVVGSRIHGNMMGIQAAVPAMPVVHDLRVKELTETMAIPSASLHQMNEVRRLEDLKDVFQTVVFDSDPAVLDARRRSIAASYLDVVRELGLNPSDHLTGLAATDEAEFTVSVGEG</sequence>
<dbReference type="Pfam" id="PF04230">
    <property type="entry name" value="PS_pyruv_trans"/>
    <property type="match status" value="1"/>
</dbReference>
<reference evidence="3" key="1">
    <citation type="journal article" date="2019" name="Int. J. Syst. Evol. Microbiol.">
        <title>The Global Catalogue of Microorganisms (GCM) 10K type strain sequencing project: providing services to taxonomists for standard genome sequencing and annotation.</title>
        <authorList>
            <consortium name="The Broad Institute Genomics Platform"/>
            <consortium name="The Broad Institute Genome Sequencing Center for Infectious Disease"/>
            <person name="Wu L."/>
            <person name="Ma J."/>
        </authorList>
    </citation>
    <scope>NUCLEOTIDE SEQUENCE [LARGE SCALE GENOMIC DNA]</scope>
    <source>
        <strain evidence="3">JCM 11483</strain>
    </source>
</reference>
<keyword evidence="3" id="KW-1185">Reference proteome</keyword>
<protein>
    <recommendedName>
        <fullName evidence="1">Polysaccharide pyruvyl transferase domain-containing protein</fullName>
    </recommendedName>
</protein>
<feature type="domain" description="Polysaccharide pyruvyl transferase" evidence="1">
    <location>
        <begin position="37"/>
        <end position="316"/>
    </location>
</feature>
<dbReference type="EMBL" id="BAAAYG010000003">
    <property type="protein sequence ID" value="GAA3282376.1"/>
    <property type="molecule type" value="Genomic_DNA"/>
</dbReference>
<proteinExistence type="predicted"/>
<dbReference type="Proteomes" id="UP001501736">
    <property type="component" value="Unassembled WGS sequence"/>
</dbReference>
<evidence type="ECO:0000313" key="2">
    <source>
        <dbReference type="EMBL" id="GAA3282376.1"/>
    </source>
</evidence>
<evidence type="ECO:0000259" key="1">
    <source>
        <dbReference type="Pfam" id="PF04230"/>
    </source>
</evidence>
<dbReference type="RefSeq" id="WP_344719051.1">
    <property type="nucleotide sequence ID" value="NZ_BAAAYG010000003.1"/>
</dbReference>